<evidence type="ECO:0000256" key="11">
    <source>
        <dbReference type="RuleBase" id="RU367069"/>
    </source>
</evidence>
<comment type="subcellular location">
    <subcellularLocation>
        <location evidence="11">Mitochondrion inner membrane</location>
    </subcellularLocation>
</comment>
<keyword evidence="8 11" id="KW-0350">Heme biosynthesis</keyword>
<evidence type="ECO:0000313" key="13">
    <source>
        <dbReference type="EMBL" id="GAV06380.1"/>
    </source>
</evidence>
<dbReference type="GO" id="GO:0006782">
    <property type="term" value="P:protoporphyrinogen IX biosynthetic process"/>
    <property type="evidence" value="ECO:0007669"/>
    <property type="project" value="UniProtKB-UniRule"/>
</dbReference>
<gene>
    <name evidence="13" type="primary">RvY_16389-1</name>
    <name evidence="13" type="synonym">RvY_16389.1</name>
    <name evidence="13" type="ORF">RvY_16389</name>
</gene>
<proteinExistence type="inferred from homology"/>
<dbReference type="AlphaFoldDB" id="A0A1D1VYA1"/>
<dbReference type="GO" id="GO:0005743">
    <property type="term" value="C:mitochondrial inner membrane"/>
    <property type="evidence" value="ECO:0007669"/>
    <property type="project" value="UniProtKB-SubCell"/>
</dbReference>
<dbReference type="PANTHER" id="PTHR42923:SF3">
    <property type="entry name" value="PROTOPORPHYRINOGEN OXIDASE"/>
    <property type="match status" value="1"/>
</dbReference>
<comment type="caution">
    <text evidence="13">The sequence shown here is derived from an EMBL/GenBank/DDBJ whole genome shotgun (WGS) entry which is preliminary data.</text>
</comment>
<keyword evidence="14" id="KW-1185">Reference proteome</keyword>
<dbReference type="Gene3D" id="3.50.50.60">
    <property type="entry name" value="FAD/NAD(P)-binding domain"/>
    <property type="match status" value="1"/>
</dbReference>
<evidence type="ECO:0000256" key="4">
    <source>
        <dbReference type="ARBA" id="ARBA00012867"/>
    </source>
</evidence>
<keyword evidence="6 11" id="KW-0274">FAD</keyword>
<sequence>MCIGIYAGDSRKLSVRSCFKDVWNMEQKNGSVVWGLLKPAPTSRKTMDFADNALAEKARTEKWSVWSLRNGLQTLPDRIGELLSQNILTKVKLNTPVTGLILNQGAKALEVHTADGVEVFDGVIAATYAGRLADVLSDDLGKLKSELRKIPAVTVAVVNIEFPGELFNYAAFGYLIPSIENSPLLGVIFDSCLFGEHNNKLEETTRLTCMMGGAYFEKHFGNPENVNEEEMIQTALKTVAEHLGFDEEPLRVSLTLHKDCIPQYHVGHHKIVRSVREEIGERKLRLSLIGSSYDGVSVNDCVLGGRLAAREVMESL</sequence>
<evidence type="ECO:0000256" key="10">
    <source>
        <dbReference type="ARBA" id="ARBA00047554"/>
    </source>
</evidence>
<dbReference type="GO" id="GO:0004729">
    <property type="term" value="F:oxygen-dependent protoporphyrinogen oxidase activity"/>
    <property type="evidence" value="ECO:0007669"/>
    <property type="project" value="UniProtKB-UniRule"/>
</dbReference>
<comment type="cofactor">
    <cofactor evidence="11">
        <name>FAD</name>
        <dbReference type="ChEBI" id="CHEBI:57692"/>
    </cofactor>
    <text evidence="11">Binds 1 FAD per subunit.</text>
</comment>
<comment type="catalytic activity">
    <reaction evidence="10 11">
        <text>protoporphyrinogen IX + 3 O2 = protoporphyrin IX + 3 H2O2</text>
        <dbReference type="Rhea" id="RHEA:25576"/>
        <dbReference type="ChEBI" id="CHEBI:15379"/>
        <dbReference type="ChEBI" id="CHEBI:16240"/>
        <dbReference type="ChEBI" id="CHEBI:57306"/>
        <dbReference type="ChEBI" id="CHEBI:57307"/>
        <dbReference type="EC" id="1.3.3.4"/>
    </reaction>
</comment>
<keyword evidence="9 11" id="KW-0627">Porphyrin biosynthesis</keyword>
<dbReference type="OrthoDB" id="419752at2759"/>
<evidence type="ECO:0000256" key="3">
    <source>
        <dbReference type="ARBA" id="ARBA00010551"/>
    </source>
</evidence>
<comment type="similarity">
    <text evidence="3 11">Belongs to the protoporphyrinogen/coproporphyrinogen oxidase family. Protoporphyrinogen oxidase subfamily.</text>
</comment>
<dbReference type="Pfam" id="PF01593">
    <property type="entry name" value="Amino_oxidase"/>
    <property type="match status" value="1"/>
</dbReference>
<evidence type="ECO:0000256" key="5">
    <source>
        <dbReference type="ARBA" id="ARBA00022630"/>
    </source>
</evidence>
<dbReference type="STRING" id="947166.A0A1D1VYA1"/>
<comment type="pathway">
    <text evidence="2 11">Porphyrin-containing compound metabolism; protoporphyrin-IX biosynthesis; protoporphyrin-IX from protoporphyrinogen-IX: step 1/1.</text>
</comment>
<evidence type="ECO:0000256" key="6">
    <source>
        <dbReference type="ARBA" id="ARBA00022827"/>
    </source>
</evidence>
<dbReference type="NCBIfam" id="TIGR00562">
    <property type="entry name" value="proto_IX_ox"/>
    <property type="match status" value="1"/>
</dbReference>
<evidence type="ECO:0000259" key="12">
    <source>
        <dbReference type="Pfam" id="PF01593"/>
    </source>
</evidence>
<dbReference type="UniPathway" id="UPA00251">
    <property type="reaction ID" value="UER00324"/>
</dbReference>
<dbReference type="Proteomes" id="UP000186922">
    <property type="component" value="Unassembled WGS sequence"/>
</dbReference>
<evidence type="ECO:0000256" key="8">
    <source>
        <dbReference type="ARBA" id="ARBA00023133"/>
    </source>
</evidence>
<dbReference type="InterPro" id="IPR004572">
    <property type="entry name" value="Protoporphyrinogen_oxidase"/>
</dbReference>
<evidence type="ECO:0000313" key="14">
    <source>
        <dbReference type="Proteomes" id="UP000186922"/>
    </source>
</evidence>
<dbReference type="SUPFAM" id="SSF54373">
    <property type="entry name" value="FAD-linked reductases, C-terminal domain"/>
    <property type="match status" value="1"/>
</dbReference>
<evidence type="ECO:0000256" key="7">
    <source>
        <dbReference type="ARBA" id="ARBA00023002"/>
    </source>
</evidence>
<dbReference type="EC" id="1.3.3.4" evidence="4 11"/>
<dbReference type="InterPro" id="IPR002937">
    <property type="entry name" value="Amino_oxidase"/>
</dbReference>
<dbReference type="InterPro" id="IPR036188">
    <property type="entry name" value="FAD/NAD-bd_sf"/>
</dbReference>
<comment type="function">
    <text evidence="1 11">Catalyzes the 6-electron oxidation of protoporphyrinogen-IX to form protoporphyrin-IX.</text>
</comment>
<dbReference type="SUPFAM" id="SSF51905">
    <property type="entry name" value="FAD/NAD(P)-binding domain"/>
    <property type="match status" value="1"/>
</dbReference>
<organism evidence="13 14">
    <name type="scientific">Ramazzottius varieornatus</name>
    <name type="common">Water bear</name>
    <name type="synonym">Tardigrade</name>
    <dbReference type="NCBI Taxonomy" id="947166"/>
    <lineage>
        <taxon>Eukaryota</taxon>
        <taxon>Metazoa</taxon>
        <taxon>Ecdysozoa</taxon>
        <taxon>Tardigrada</taxon>
        <taxon>Eutardigrada</taxon>
        <taxon>Parachela</taxon>
        <taxon>Hypsibioidea</taxon>
        <taxon>Ramazzottiidae</taxon>
        <taxon>Ramazzottius</taxon>
    </lineage>
</organism>
<dbReference type="InterPro" id="IPR050464">
    <property type="entry name" value="Zeta_carotene_desat/Oxidored"/>
</dbReference>
<evidence type="ECO:0000256" key="1">
    <source>
        <dbReference type="ARBA" id="ARBA00002600"/>
    </source>
</evidence>
<reference evidence="13 14" key="1">
    <citation type="journal article" date="2016" name="Nat. Commun.">
        <title>Extremotolerant tardigrade genome and improved radiotolerance of human cultured cells by tardigrade-unique protein.</title>
        <authorList>
            <person name="Hashimoto T."/>
            <person name="Horikawa D.D."/>
            <person name="Saito Y."/>
            <person name="Kuwahara H."/>
            <person name="Kozuka-Hata H."/>
            <person name="Shin-I T."/>
            <person name="Minakuchi Y."/>
            <person name="Ohishi K."/>
            <person name="Motoyama A."/>
            <person name="Aizu T."/>
            <person name="Enomoto A."/>
            <person name="Kondo K."/>
            <person name="Tanaka S."/>
            <person name="Hara Y."/>
            <person name="Koshikawa S."/>
            <person name="Sagara H."/>
            <person name="Miura T."/>
            <person name="Yokobori S."/>
            <person name="Miyagawa K."/>
            <person name="Suzuki Y."/>
            <person name="Kubo T."/>
            <person name="Oyama M."/>
            <person name="Kohara Y."/>
            <person name="Fujiyama A."/>
            <person name="Arakawa K."/>
            <person name="Katayama T."/>
            <person name="Toyoda A."/>
            <person name="Kunieda T."/>
        </authorList>
    </citation>
    <scope>NUCLEOTIDE SEQUENCE [LARGE SCALE GENOMIC DNA]</scope>
    <source>
        <strain evidence="13 14">YOKOZUNA-1</strain>
    </source>
</reference>
<evidence type="ECO:0000256" key="9">
    <source>
        <dbReference type="ARBA" id="ARBA00023244"/>
    </source>
</evidence>
<keyword evidence="7 11" id="KW-0560">Oxidoreductase</keyword>
<evidence type="ECO:0000256" key="2">
    <source>
        <dbReference type="ARBA" id="ARBA00005073"/>
    </source>
</evidence>
<keyword evidence="5 11" id="KW-0285">Flavoprotein</keyword>
<dbReference type="EMBL" id="BDGG01000013">
    <property type="protein sequence ID" value="GAV06380.1"/>
    <property type="molecule type" value="Genomic_DNA"/>
</dbReference>
<protein>
    <recommendedName>
        <fullName evidence="4 11">Protoporphyrinogen oxidase</fullName>
        <ecNumber evidence="4 11">1.3.3.4</ecNumber>
    </recommendedName>
</protein>
<name>A0A1D1VYA1_RAMVA</name>
<feature type="domain" description="Amine oxidase" evidence="12">
    <location>
        <begin position="2"/>
        <end position="313"/>
    </location>
</feature>
<accession>A0A1D1VYA1</accession>
<dbReference type="PANTHER" id="PTHR42923">
    <property type="entry name" value="PROTOPORPHYRINOGEN OXIDASE"/>
    <property type="match status" value="1"/>
</dbReference>